<protein>
    <submittedName>
        <fullName evidence="1">Uncharacterized protein</fullName>
    </submittedName>
</protein>
<comment type="caution">
    <text evidence="1">The sequence shown here is derived from an EMBL/GenBank/DDBJ whole genome shotgun (WGS) entry which is preliminary data.</text>
</comment>
<dbReference type="EMBL" id="JARK01001597">
    <property type="protein sequence ID" value="EYB87499.1"/>
    <property type="molecule type" value="Genomic_DNA"/>
</dbReference>
<dbReference type="AlphaFoldDB" id="A0A016SB35"/>
<evidence type="ECO:0000313" key="1">
    <source>
        <dbReference type="EMBL" id="EYB87499.1"/>
    </source>
</evidence>
<keyword evidence="2" id="KW-1185">Reference proteome</keyword>
<gene>
    <name evidence="1" type="primary">Acey_s0261.g541</name>
    <name evidence="1" type="ORF">Y032_0261g541</name>
</gene>
<organism evidence="1 2">
    <name type="scientific">Ancylostoma ceylanicum</name>
    <dbReference type="NCBI Taxonomy" id="53326"/>
    <lineage>
        <taxon>Eukaryota</taxon>
        <taxon>Metazoa</taxon>
        <taxon>Ecdysozoa</taxon>
        <taxon>Nematoda</taxon>
        <taxon>Chromadorea</taxon>
        <taxon>Rhabditida</taxon>
        <taxon>Rhabditina</taxon>
        <taxon>Rhabditomorpha</taxon>
        <taxon>Strongyloidea</taxon>
        <taxon>Ancylostomatidae</taxon>
        <taxon>Ancylostomatinae</taxon>
        <taxon>Ancylostoma</taxon>
    </lineage>
</organism>
<accession>A0A016SB35</accession>
<dbReference type="Proteomes" id="UP000024635">
    <property type="component" value="Unassembled WGS sequence"/>
</dbReference>
<proteinExistence type="predicted"/>
<evidence type="ECO:0000313" key="2">
    <source>
        <dbReference type="Proteomes" id="UP000024635"/>
    </source>
</evidence>
<name>A0A016SB35_9BILA</name>
<sequence length="95" mass="10849">MLLAKAVIGNSSWFTKTLRIPRIFGKIGLRRRLPVVGFSHCPTCIRCDPMRTKGQCQVLFDVYRTILKWLLSLAGPDQCRLIAGFDEREINREVG</sequence>
<reference evidence="2" key="1">
    <citation type="journal article" date="2015" name="Nat. Genet.">
        <title>The genome and transcriptome of the zoonotic hookworm Ancylostoma ceylanicum identify infection-specific gene families.</title>
        <authorList>
            <person name="Schwarz E.M."/>
            <person name="Hu Y."/>
            <person name="Antoshechkin I."/>
            <person name="Miller M.M."/>
            <person name="Sternberg P.W."/>
            <person name="Aroian R.V."/>
        </authorList>
    </citation>
    <scope>NUCLEOTIDE SEQUENCE</scope>
    <source>
        <strain evidence="2">HY135</strain>
    </source>
</reference>